<accession>A0A444DJ06</accession>
<keyword evidence="4 10" id="KW-0217">Developmental protein</keyword>
<comment type="PTM">
    <text evidence="10">PSK-alpha is produced by endopeptidase digestion. PSK-beta is produced from PSK-alpha by exopeptidase digestion.</text>
</comment>
<evidence type="ECO:0000313" key="13">
    <source>
        <dbReference type="Proteomes" id="UP000287651"/>
    </source>
</evidence>
<dbReference type="GO" id="GO:0008083">
    <property type="term" value="F:growth factor activity"/>
    <property type="evidence" value="ECO:0007669"/>
    <property type="project" value="UniProtKB-UniRule"/>
</dbReference>
<evidence type="ECO:0000256" key="4">
    <source>
        <dbReference type="ARBA" id="ARBA00022473"/>
    </source>
</evidence>
<name>A0A444DJ06_ENSVE</name>
<comment type="PTM">
    <text evidence="10">Sulfation is important for activity and for the binding to a putative membrane receptor.</text>
</comment>
<evidence type="ECO:0000313" key="12">
    <source>
        <dbReference type="EMBL" id="RRT71321.1"/>
    </source>
</evidence>
<dbReference type="PANTHER" id="PTHR33285">
    <property type="entry name" value="PHYTOSULFOKINES 3"/>
    <property type="match status" value="1"/>
</dbReference>
<dbReference type="PANTHER" id="PTHR33285:SF55">
    <property type="entry name" value="PHYTOSULFOKINES 3"/>
    <property type="match status" value="1"/>
</dbReference>
<organism evidence="12 13">
    <name type="scientific">Ensete ventricosum</name>
    <name type="common">Abyssinian banana</name>
    <name type="synonym">Musa ensete</name>
    <dbReference type="NCBI Taxonomy" id="4639"/>
    <lineage>
        <taxon>Eukaryota</taxon>
        <taxon>Viridiplantae</taxon>
        <taxon>Streptophyta</taxon>
        <taxon>Embryophyta</taxon>
        <taxon>Tracheophyta</taxon>
        <taxon>Spermatophyta</taxon>
        <taxon>Magnoliopsida</taxon>
        <taxon>Liliopsida</taxon>
        <taxon>Zingiberales</taxon>
        <taxon>Musaceae</taxon>
        <taxon>Ensete</taxon>
    </lineage>
</organism>
<comment type="similarity">
    <text evidence="3 10">Belongs to the phytosulfokine family.</text>
</comment>
<evidence type="ECO:0000256" key="6">
    <source>
        <dbReference type="ARBA" id="ARBA00022641"/>
    </source>
</evidence>
<evidence type="ECO:0000256" key="8">
    <source>
        <dbReference type="ARBA" id="ARBA00022782"/>
    </source>
</evidence>
<comment type="caution">
    <text evidence="12">The sequence shown here is derived from an EMBL/GenBank/DDBJ whole genome shotgun (WGS) entry which is preliminary data.</text>
</comment>
<evidence type="ECO:0000256" key="1">
    <source>
        <dbReference type="ARBA" id="ARBA00003158"/>
    </source>
</evidence>
<comment type="function">
    <text evidence="1 10">Promotes plant cell differentiation, organogenesis and somatic embryogenesis as well as cell proliferation.</text>
</comment>
<feature type="chain" id="PRO_5044516172" description="Phytosulfokine" evidence="10">
    <location>
        <begin position="20"/>
        <end position="74"/>
    </location>
</feature>
<evidence type="ECO:0000256" key="10">
    <source>
        <dbReference type="RuleBase" id="RU368031"/>
    </source>
</evidence>
<evidence type="ECO:0000313" key="14">
    <source>
        <dbReference type="Proteomes" id="UP001222027"/>
    </source>
</evidence>
<keyword evidence="9 10" id="KW-0339">Growth factor</keyword>
<keyword evidence="6 10" id="KW-0765">Sulfation</keyword>
<dbReference type="AlphaFoldDB" id="A0A444DJ06"/>
<dbReference type="InterPro" id="IPR009438">
    <property type="entry name" value="Phytosulfokine"/>
</dbReference>
<evidence type="ECO:0000256" key="7">
    <source>
        <dbReference type="ARBA" id="ARBA00022729"/>
    </source>
</evidence>
<comment type="subcellular location">
    <subcellularLocation>
        <location evidence="2 10">Secreted</location>
    </subcellularLocation>
</comment>
<dbReference type="EMBL" id="JAQQAF010000005">
    <property type="protein sequence ID" value="KAJ8484835.1"/>
    <property type="molecule type" value="Genomic_DNA"/>
</dbReference>
<reference evidence="11 14" key="3">
    <citation type="submission" date="2022-12" db="EMBL/GenBank/DDBJ databases">
        <title>Chromosome-scale assembly of the Ensete ventricosum genome.</title>
        <authorList>
            <person name="Dussert Y."/>
            <person name="Stocks J."/>
            <person name="Wendawek A."/>
            <person name="Woldeyes F."/>
            <person name="Nichols R.A."/>
            <person name="Borrell J.S."/>
        </authorList>
    </citation>
    <scope>NUCLEOTIDE SEQUENCE [LARGE SCALE GENOMIC DNA]</scope>
    <source>
        <strain evidence="14">cv. Maze</strain>
        <strain evidence="11">MazeRef_0001</strain>
        <tissue evidence="11">Seeds</tissue>
    </source>
</reference>
<feature type="signal peptide" evidence="10">
    <location>
        <begin position="1"/>
        <end position="19"/>
    </location>
</feature>
<evidence type="ECO:0000256" key="3">
    <source>
        <dbReference type="ARBA" id="ARBA00010781"/>
    </source>
</evidence>
<keyword evidence="8 10" id="KW-0221">Differentiation</keyword>
<dbReference type="GO" id="GO:0005576">
    <property type="term" value="C:extracellular region"/>
    <property type="evidence" value="ECO:0007669"/>
    <property type="project" value="UniProtKB-SubCell"/>
</dbReference>
<dbReference type="Proteomes" id="UP001222027">
    <property type="component" value="Unassembled WGS sequence"/>
</dbReference>
<reference evidence="12 13" key="1">
    <citation type="journal article" date="2014" name="Agronomy (Basel)">
        <title>A Draft Genome Sequence for Ensete ventricosum, the Drought-Tolerant Tree Against Hunger.</title>
        <authorList>
            <person name="Harrison J."/>
            <person name="Moore K.A."/>
            <person name="Paszkiewicz K."/>
            <person name="Jones T."/>
            <person name="Grant M."/>
            <person name="Ambacheew D."/>
            <person name="Muzemil S."/>
            <person name="Studholme D.J."/>
        </authorList>
    </citation>
    <scope>NUCLEOTIDE SEQUENCE [LARGE SCALE GENOMIC DNA]</scope>
</reference>
<dbReference type="OrthoDB" id="1858282at2759"/>
<keyword evidence="14" id="KW-1185">Reference proteome</keyword>
<evidence type="ECO:0000313" key="11">
    <source>
        <dbReference type="EMBL" id="KAJ8484835.1"/>
    </source>
</evidence>
<evidence type="ECO:0000256" key="9">
    <source>
        <dbReference type="ARBA" id="ARBA00023030"/>
    </source>
</evidence>
<dbReference type="GO" id="GO:0030154">
    <property type="term" value="P:cell differentiation"/>
    <property type="evidence" value="ECO:0007669"/>
    <property type="project" value="UniProtKB-UniRule"/>
</dbReference>
<sequence length="74" mass="8312">MKISFVFITFLVFVSLAHAGRPAPVEYPEKTSLQGVQKETPESVEGCEGVGEDECLMRRSLAAHTDYIYTQEHH</sequence>
<dbReference type="EMBL" id="AMZH03003743">
    <property type="protein sequence ID" value="RRT71321.1"/>
    <property type="molecule type" value="Genomic_DNA"/>
</dbReference>
<dbReference type="GO" id="GO:0008283">
    <property type="term" value="P:cell population proliferation"/>
    <property type="evidence" value="ECO:0007669"/>
    <property type="project" value="UniProtKB-UniRule"/>
</dbReference>
<dbReference type="Proteomes" id="UP000287651">
    <property type="component" value="Unassembled WGS sequence"/>
</dbReference>
<keyword evidence="5 10" id="KW-0964">Secreted</keyword>
<evidence type="ECO:0000256" key="2">
    <source>
        <dbReference type="ARBA" id="ARBA00004613"/>
    </source>
</evidence>
<evidence type="ECO:0000256" key="5">
    <source>
        <dbReference type="ARBA" id="ARBA00022525"/>
    </source>
</evidence>
<gene>
    <name evidence="12" type="ORF">B296_00006811</name>
    <name evidence="11" type="ORF">OPV22_017320</name>
</gene>
<dbReference type="Pfam" id="PF06404">
    <property type="entry name" value="PSK"/>
    <property type="match status" value="1"/>
</dbReference>
<keyword evidence="7 10" id="KW-0732">Signal</keyword>
<protein>
    <recommendedName>
        <fullName evidence="10">Phytosulfokine</fullName>
    </recommendedName>
    <component>
        <recommendedName>
            <fullName evidence="10">Phytosulfokine-alpha</fullName>
            <shortName evidence="10">PSK-alpha</shortName>
            <shortName evidence="10">Phytosulfokine-a</shortName>
        </recommendedName>
    </component>
    <component>
        <recommendedName>
            <fullName evidence="10">Phytosulfokine-beta</fullName>
            <shortName evidence="10">PSK-beta</shortName>
            <shortName evidence="10">Phytosulfokine-b</shortName>
        </recommendedName>
    </component>
</protein>
<reference evidence="12" key="2">
    <citation type="submission" date="2018-09" db="EMBL/GenBank/DDBJ databases">
        <authorList>
            <person name="Harrison J."/>
            <person name="Moore K.A."/>
            <person name="Paszkiewicz K."/>
            <person name="Jones T."/>
            <person name="Grant M."/>
            <person name="Ambacheew D."/>
            <person name="Muzemil S."/>
            <person name="Studholme D."/>
        </authorList>
    </citation>
    <scope>NUCLEOTIDE SEQUENCE</scope>
</reference>
<proteinExistence type="inferred from homology"/>